<comment type="subcellular location">
    <subcellularLocation>
        <location evidence="1">Secreted</location>
    </subcellularLocation>
</comment>
<accession>A0A7Y3TZ13</accession>
<dbReference type="Proteomes" id="UP000588806">
    <property type="component" value="Unassembled WGS sequence"/>
</dbReference>
<proteinExistence type="predicted"/>
<comment type="caution">
    <text evidence="4">The sequence shown here is derived from an EMBL/GenBank/DDBJ whole genome shotgun (WGS) entry which is preliminary data.</text>
</comment>
<sequence>MTPPSEIILGAGADSQNITLDASGYGLGSVTFQIQGQDVTAIGSTSDDLFVLSPNGSGTLDGGGFDDEGNLLQLEADQNMVLGEDTLAVSGQVLYSFSNMQTALLIGGASDNTLDASDFAGSVRLEGVAGNNTLRASQDDSLLVGGSGNDELIGGAGNDVLTGGRGNNTLDGGDGTNQVFGQTAHRLTLSDSNLVRGDQEEIVRLTWSGSQDEQVRFFYGEGDAFDNVALAADAEVLEVQYALEQLDGIGQGNVQVDRELSEQGNVSWVVRFIGDFMAADAEGNASKELFTLGAAAASQSALSVQAQREQARRFGVDNLTNIQGGLLQAVQAGDVRLDASDFTGEVYFEGSGGNDIFIGSQGDNTFNALAGDNRIIAGQGVNTVTGGTGTDHLILNLSSDTSEVDLKGSEFSITASDATVTSSFQNIERVSINSADDGGALSIDASEYHGASLSTRLVDLVSEAALDTLIAEEEKGGSINDEGQLISPLRLGVQVGNGGQQAISFSGARQLEDVVNQLNNLDDVDATFDASSGRISVTAIDDLTLNALGNADQQAALNGLFYALGMPLSNASGDTWQSERLVASGVSVVMVADAALTATGSQGNDRFQVNHAHAHTIDGHGGENTLTAFYAGDMQLSDTLLTYDFNNVETDEDDKITDDQRITADIANVHNVTLTVIGDPTGADIDAADFNGHLVHMVTHVGGSLMAAQSDDTHTRVDVTTDGLDTDAVSITTTPERKTIKYVRSLATLMRPRLVD</sequence>
<reference evidence="4 5" key="1">
    <citation type="submission" date="2020-05" db="EMBL/GenBank/DDBJ databases">
        <authorList>
            <person name="Ruan W."/>
            <person name="Jeon C.O."/>
            <person name="Chun B.H."/>
        </authorList>
    </citation>
    <scope>NUCLEOTIDE SEQUENCE [LARGE SCALE GENOMIC DNA]</scope>
    <source>
        <strain evidence="4 5">TBZ9</strain>
    </source>
</reference>
<evidence type="ECO:0000256" key="1">
    <source>
        <dbReference type="ARBA" id="ARBA00004613"/>
    </source>
</evidence>
<dbReference type="Pfam" id="PF00353">
    <property type="entry name" value="HemolysinCabind"/>
    <property type="match status" value="2"/>
</dbReference>
<dbReference type="GO" id="GO:0005576">
    <property type="term" value="C:extracellular region"/>
    <property type="evidence" value="ECO:0007669"/>
    <property type="project" value="UniProtKB-SubCell"/>
</dbReference>
<dbReference type="RefSeq" id="WP_171703288.1">
    <property type="nucleotide sequence ID" value="NZ_JABFHI010000011.1"/>
</dbReference>
<keyword evidence="2" id="KW-0964">Secreted</keyword>
<reference evidence="4 5" key="2">
    <citation type="submission" date="2020-06" db="EMBL/GenBank/DDBJ databases">
        <title>Halomonas songnenensis sp. nov., a moderately halophilic bacterium isolated from saline and alkaline soils.</title>
        <authorList>
            <person name="Jiang J."/>
            <person name="Pan Y."/>
        </authorList>
    </citation>
    <scope>NUCLEOTIDE SEQUENCE [LARGE SCALE GENOMIC DNA]</scope>
    <source>
        <strain evidence="4 5">TBZ9</strain>
    </source>
</reference>
<evidence type="ECO:0000313" key="5">
    <source>
        <dbReference type="Proteomes" id="UP000588806"/>
    </source>
</evidence>
<dbReference type="PANTHER" id="PTHR38340">
    <property type="entry name" value="S-LAYER PROTEIN"/>
    <property type="match status" value="1"/>
</dbReference>
<keyword evidence="5" id="KW-1185">Reference proteome</keyword>
<dbReference type="Gene3D" id="2.150.10.10">
    <property type="entry name" value="Serralysin-like metalloprotease, C-terminal"/>
    <property type="match status" value="2"/>
</dbReference>
<name>A0A7Y3TZ13_9GAMM</name>
<dbReference type="AlphaFoldDB" id="A0A7Y3TZ13"/>
<dbReference type="PRINTS" id="PR00313">
    <property type="entry name" value="CABNDNGRPT"/>
</dbReference>
<evidence type="ECO:0000256" key="2">
    <source>
        <dbReference type="ARBA" id="ARBA00022525"/>
    </source>
</evidence>
<protein>
    <submittedName>
        <fullName evidence="4">Uncharacterized protein</fullName>
    </submittedName>
</protein>
<dbReference type="InterPro" id="IPR001343">
    <property type="entry name" value="Hemolysn_Ca-bd"/>
</dbReference>
<evidence type="ECO:0000313" key="4">
    <source>
        <dbReference type="EMBL" id="NOG32828.1"/>
    </source>
</evidence>
<dbReference type="InterPro" id="IPR050557">
    <property type="entry name" value="RTX_toxin/Mannuronan_C5-epim"/>
</dbReference>
<dbReference type="PANTHER" id="PTHR38340:SF1">
    <property type="entry name" value="S-LAYER PROTEIN"/>
    <property type="match status" value="1"/>
</dbReference>
<dbReference type="EMBL" id="JABFHI010000011">
    <property type="protein sequence ID" value="NOG32828.1"/>
    <property type="molecule type" value="Genomic_DNA"/>
</dbReference>
<dbReference type="SUPFAM" id="SSF51120">
    <property type="entry name" value="beta-Roll"/>
    <property type="match status" value="2"/>
</dbReference>
<evidence type="ECO:0000256" key="3">
    <source>
        <dbReference type="ARBA" id="ARBA00022837"/>
    </source>
</evidence>
<keyword evidence="3" id="KW-0106">Calcium</keyword>
<dbReference type="GO" id="GO:0005509">
    <property type="term" value="F:calcium ion binding"/>
    <property type="evidence" value="ECO:0007669"/>
    <property type="project" value="InterPro"/>
</dbReference>
<dbReference type="InterPro" id="IPR011049">
    <property type="entry name" value="Serralysin-like_metalloprot_C"/>
</dbReference>
<gene>
    <name evidence="4" type="ORF">HLB35_15625</name>
</gene>
<organism evidence="4 5">
    <name type="scientific">Vreelandella azerica</name>
    <dbReference type="NCBI Taxonomy" id="2732867"/>
    <lineage>
        <taxon>Bacteria</taxon>
        <taxon>Pseudomonadati</taxon>
        <taxon>Pseudomonadota</taxon>
        <taxon>Gammaproteobacteria</taxon>
        <taxon>Oceanospirillales</taxon>
        <taxon>Halomonadaceae</taxon>
        <taxon>Vreelandella</taxon>
    </lineage>
</organism>